<protein>
    <recommendedName>
        <fullName evidence="3 11">Thymidylate kinase</fullName>
        <ecNumber evidence="2 11">2.7.4.9</ecNumber>
    </recommendedName>
    <alternativeName>
        <fullName evidence="11">dTMP kinase</fullName>
    </alternativeName>
</protein>
<evidence type="ECO:0000256" key="8">
    <source>
        <dbReference type="ARBA" id="ARBA00022840"/>
    </source>
</evidence>
<evidence type="ECO:0000313" key="13">
    <source>
        <dbReference type="EMBL" id="HBK54616.1"/>
    </source>
</evidence>
<dbReference type="NCBIfam" id="TIGR00041">
    <property type="entry name" value="DTMP_kinase"/>
    <property type="match status" value="1"/>
</dbReference>
<comment type="similarity">
    <text evidence="1 11">Belongs to the thymidylate kinase family.</text>
</comment>
<keyword evidence="5 11" id="KW-0545">Nucleotide biosynthesis</keyword>
<dbReference type="GO" id="GO:0005524">
    <property type="term" value="F:ATP binding"/>
    <property type="evidence" value="ECO:0007669"/>
    <property type="project" value="UniProtKB-UniRule"/>
</dbReference>
<evidence type="ECO:0000256" key="7">
    <source>
        <dbReference type="ARBA" id="ARBA00022777"/>
    </source>
</evidence>
<dbReference type="STRING" id="378794.GCA_001570625_00323"/>
<evidence type="ECO:0000256" key="1">
    <source>
        <dbReference type="ARBA" id="ARBA00009776"/>
    </source>
</evidence>
<dbReference type="FunFam" id="3.40.50.300:FF:000225">
    <property type="entry name" value="Thymidylate kinase"/>
    <property type="match status" value="1"/>
</dbReference>
<reference evidence="13 14" key="1">
    <citation type="journal article" date="2018" name="Nat. Biotechnol.">
        <title>A standardized bacterial taxonomy based on genome phylogeny substantially revises the tree of life.</title>
        <authorList>
            <person name="Parks D.H."/>
            <person name="Chuvochina M."/>
            <person name="Waite D.W."/>
            <person name="Rinke C."/>
            <person name="Skarshewski A."/>
            <person name="Chaumeil P.A."/>
            <person name="Hugenholtz P."/>
        </authorList>
    </citation>
    <scope>NUCLEOTIDE SEQUENCE [LARGE SCALE GENOMIC DNA]</scope>
    <source>
        <strain evidence="13">UBA10948</strain>
    </source>
</reference>
<evidence type="ECO:0000313" key="14">
    <source>
        <dbReference type="Proteomes" id="UP000263273"/>
    </source>
</evidence>
<evidence type="ECO:0000256" key="2">
    <source>
        <dbReference type="ARBA" id="ARBA00012980"/>
    </source>
</evidence>
<dbReference type="InterPro" id="IPR018094">
    <property type="entry name" value="Thymidylate_kinase"/>
</dbReference>
<organism evidence="13 14">
    <name type="scientific">Syntrophomonas wolfei</name>
    <dbReference type="NCBI Taxonomy" id="863"/>
    <lineage>
        <taxon>Bacteria</taxon>
        <taxon>Bacillati</taxon>
        <taxon>Bacillota</taxon>
        <taxon>Clostridia</taxon>
        <taxon>Eubacteriales</taxon>
        <taxon>Syntrophomonadaceae</taxon>
        <taxon>Syntrophomonas</taxon>
    </lineage>
</organism>
<accession>A0A354Z0Y2</accession>
<dbReference type="GO" id="GO:0004798">
    <property type="term" value="F:dTMP kinase activity"/>
    <property type="evidence" value="ECO:0007669"/>
    <property type="project" value="UniProtKB-UniRule"/>
</dbReference>
<keyword evidence="4 11" id="KW-0808">Transferase</keyword>
<proteinExistence type="inferred from homology"/>
<gene>
    <name evidence="11" type="primary">tmk</name>
    <name evidence="13" type="ORF">DDZ44_11830</name>
</gene>
<keyword evidence="7 11" id="KW-0418">Kinase</keyword>
<evidence type="ECO:0000256" key="4">
    <source>
        <dbReference type="ARBA" id="ARBA00022679"/>
    </source>
</evidence>
<evidence type="ECO:0000256" key="11">
    <source>
        <dbReference type="HAMAP-Rule" id="MF_00165"/>
    </source>
</evidence>
<feature type="domain" description="Thymidylate kinase-like" evidence="12">
    <location>
        <begin position="10"/>
        <end position="195"/>
    </location>
</feature>
<dbReference type="InterPro" id="IPR027417">
    <property type="entry name" value="P-loop_NTPase"/>
</dbReference>
<dbReference type="EC" id="2.7.4.9" evidence="2 11"/>
<name>A0A354Z0Y2_9FIRM</name>
<dbReference type="InterPro" id="IPR039430">
    <property type="entry name" value="Thymidylate_kin-like_dom"/>
</dbReference>
<evidence type="ECO:0000256" key="3">
    <source>
        <dbReference type="ARBA" id="ARBA00017144"/>
    </source>
</evidence>
<evidence type="ECO:0000259" key="12">
    <source>
        <dbReference type="Pfam" id="PF02223"/>
    </source>
</evidence>
<dbReference type="Proteomes" id="UP000263273">
    <property type="component" value="Unassembled WGS sequence"/>
</dbReference>
<evidence type="ECO:0000256" key="10">
    <source>
        <dbReference type="ARBA" id="ARBA00057735"/>
    </source>
</evidence>
<keyword evidence="6 11" id="KW-0547">Nucleotide-binding</keyword>
<dbReference type="GO" id="GO:0006235">
    <property type="term" value="P:dTTP biosynthetic process"/>
    <property type="evidence" value="ECO:0007669"/>
    <property type="project" value="UniProtKB-UniRule"/>
</dbReference>
<feature type="binding site" evidence="11">
    <location>
        <begin position="12"/>
        <end position="19"/>
    </location>
    <ligand>
        <name>ATP</name>
        <dbReference type="ChEBI" id="CHEBI:30616"/>
    </ligand>
</feature>
<dbReference type="AlphaFoldDB" id="A0A354Z0Y2"/>
<dbReference type="Pfam" id="PF02223">
    <property type="entry name" value="Thymidylate_kin"/>
    <property type="match status" value="1"/>
</dbReference>
<evidence type="ECO:0000256" key="9">
    <source>
        <dbReference type="ARBA" id="ARBA00048743"/>
    </source>
</evidence>
<dbReference type="PANTHER" id="PTHR10344">
    <property type="entry name" value="THYMIDYLATE KINASE"/>
    <property type="match status" value="1"/>
</dbReference>
<keyword evidence="8 11" id="KW-0067">ATP-binding</keyword>
<evidence type="ECO:0000256" key="5">
    <source>
        <dbReference type="ARBA" id="ARBA00022727"/>
    </source>
</evidence>
<dbReference type="GO" id="GO:0005829">
    <property type="term" value="C:cytosol"/>
    <property type="evidence" value="ECO:0007669"/>
    <property type="project" value="TreeGrafter"/>
</dbReference>
<sequence length="210" mass="23823">MENKGLFISLEGIDGCGKTSVKQGLLQYFSEFPVLSIREPGGTLISEKIREILLNEENREITARTEAFLYAAARSQLVEELILPALLRGKIVLADRYLDSTIAYQGYGRGLDLGFLTTLNQLGTSGLKPRLTLLLDIDPAEAQRRKKKDIPDRLEKEGIEFQSRVREGYLKIAREEPERIKLLDAGKDFKEVLQEAIKYIEDIWPAKSWP</sequence>
<dbReference type="Gene3D" id="3.40.50.300">
    <property type="entry name" value="P-loop containing nucleotide triphosphate hydrolases"/>
    <property type="match status" value="1"/>
</dbReference>
<dbReference type="PANTHER" id="PTHR10344:SF4">
    <property type="entry name" value="UMP-CMP KINASE 2, MITOCHONDRIAL"/>
    <property type="match status" value="1"/>
</dbReference>
<dbReference type="CDD" id="cd01672">
    <property type="entry name" value="TMPK"/>
    <property type="match status" value="1"/>
</dbReference>
<evidence type="ECO:0000256" key="6">
    <source>
        <dbReference type="ARBA" id="ARBA00022741"/>
    </source>
</evidence>
<dbReference type="GO" id="GO:0006227">
    <property type="term" value="P:dUDP biosynthetic process"/>
    <property type="evidence" value="ECO:0007669"/>
    <property type="project" value="TreeGrafter"/>
</dbReference>
<dbReference type="EMBL" id="DNZF01000255">
    <property type="protein sequence ID" value="HBK54616.1"/>
    <property type="molecule type" value="Genomic_DNA"/>
</dbReference>
<dbReference type="SUPFAM" id="SSF52540">
    <property type="entry name" value="P-loop containing nucleoside triphosphate hydrolases"/>
    <property type="match status" value="1"/>
</dbReference>
<comment type="caution">
    <text evidence="13">The sequence shown here is derived from an EMBL/GenBank/DDBJ whole genome shotgun (WGS) entry which is preliminary data.</text>
</comment>
<comment type="function">
    <text evidence="10 11">Phosphorylation of dTMP to form dTDP in both de novo and salvage pathways of dTTP synthesis.</text>
</comment>
<dbReference type="GO" id="GO:0006233">
    <property type="term" value="P:dTDP biosynthetic process"/>
    <property type="evidence" value="ECO:0007669"/>
    <property type="project" value="InterPro"/>
</dbReference>
<dbReference type="HAMAP" id="MF_00165">
    <property type="entry name" value="Thymidylate_kinase"/>
    <property type="match status" value="1"/>
</dbReference>
<comment type="catalytic activity">
    <reaction evidence="9 11">
        <text>dTMP + ATP = dTDP + ADP</text>
        <dbReference type="Rhea" id="RHEA:13517"/>
        <dbReference type="ChEBI" id="CHEBI:30616"/>
        <dbReference type="ChEBI" id="CHEBI:58369"/>
        <dbReference type="ChEBI" id="CHEBI:63528"/>
        <dbReference type="ChEBI" id="CHEBI:456216"/>
        <dbReference type="EC" id="2.7.4.9"/>
    </reaction>
</comment>